<accession>A0ABN0TN25</accession>
<evidence type="ECO:0000259" key="1">
    <source>
        <dbReference type="Pfam" id="PF03235"/>
    </source>
</evidence>
<dbReference type="PANTHER" id="PTHR39639">
    <property type="entry name" value="CHROMOSOME 16, WHOLE GENOME SHOTGUN SEQUENCE"/>
    <property type="match status" value="1"/>
</dbReference>
<evidence type="ECO:0000313" key="2">
    <source>
        <dbReference type="EMBL" id="GAA0225847.1"/>
    </source>
</evidence>
<sequence>MTRKPGGKPYEASFQDDALLTPDEVSELTEAEDSAAPVSYMGSDFDVEGLVRRLGRDDIVIPSFGHNDATIEVAGFQRGFVWARNQMDRFIESLLLGYPIPGIMLVQQPNMKYLVLDGQQRLRTLAAFYEGVYGGKEFALRNVAEEFKGLTYKTLEPELRRQLDNTFIQATIVRTDGTRGSREAIYQVFERLNSGGTQLTPHEIRIALYAGPLIDYIDKLNKSTAWRQLYGSFSPRLRDQELVLRIIALFTKKTEFYRPLKKYLNDFAEEHRELKGLPTKKITKLFDRTAELLLAAAGRESVRYQSQQVNAALTEALFVALMSRLETTATEPAPEQIAEWITTLTKNRRVIPAITRSTSSEENVRVRHRAAMRIFTSEEA</sequence>
<dbReference type="EMBL" id="BAAABU010000004">
    <property type="protein sequence ID" value="GAA0225847.1"/>
    <property type="molecule type" value="Genomic_DNA"/>
</dbReference>
<organism evidence="2 3">
    <name type="scientific">Saccharothrix mutabilis subsp. mutabilis</name>
    <dbReference type="NCBI Taxonomy" id="66855"/>
    <lineage>
        <taxon>Bacteria</taxon>
        <taxon>Bacillati</taxon>
        <taxon>Actinomycetota</taxon>
        <taxon>Actinomycetes</taxon>
        <taxon>Pseudonocardiales</taxon>
        <taxon>Pseudonocardiaceae</taxon>
        <taxon>Saccharothrix</taxon>
    </lineage>
</organism>
<dbReference type="Pfam" id="PF03235">
    <property type="entry name" value="GmrSD_N"/>
    <property type="match status" value="1"/>
</dbReference>
<gene>
    <name evidence="2" type="ORF">GCM10010492_25110</name>
</gene>
<reference evidence="2 3" key="1">
    <citation type="journal article" date="2019" name="Int. J. Syst. Evol. Microbiol.">
        <title>The Global Catalogue of Microorganisms (GCM) 10K type strain sequencing project: providing services to taxonomists for standard genome sequencing and annotation.</title>
        <authorList>
            <consortium name="The Broad Institute Genomics Platform"/>
            <consortium name="The Broad Institute Genome Sequencing Center for Infectious Disease"/>
            <person name="Wu L."/>
            <person name="Ma J."/>
        </authorList>
    </citation>
    <scope>NUCLEOTIDE SEQUENCE [LARGE SCALE GENOMIC DNA]</scope>
    <source>
        <strain evidence="2 3">JCM 3380</strain>
    </source>
</reference>
<comment type="caution">
    <text evidence="2">The sequence shown here is derived from an EMBL/GenBank/DDBJ whole genome shotgun (WGS) entry which is preliminary data.</text>
</comment>
<proteinExistence type="predicted"/>
<dbReference type="InterPro" id="IPR004919">
    <property type="entry name" value="GmrSD_N"/>
</dbReference>
<name>A0ABN0TN25_9PSEU</name>
<protein>
    <recommendedName>
        <fullName evidence="1">GmrSD restriction endonucleases N-terminal domain-containing protein</fullName>
    </recommendedName>
</protein>
<feature type="domain" description="GmrSD restriction endonucleases N-terminal" evidence="1">
    <location>
        <begin position="71"/>
        <end position="209"/>
    </location>
</feature>
<keyword evidence="3" id="KW-1185">Reference proteome</keyword>
<dbReference type="PANTHER" id="PTHR39639:SF1">
    <property type="entry name" value="DUF262 DOMAIN-CONTAINING PROTEIN"/>
    <property type="match status" value="1"/>
</dbReference>
<dbReference type="Proteomes" id="UP001500416">
    <property type="component" value="Unassembled WGS sequence"/>
</dbReference>
<evidence type="ECO:0000313" key="3">
    <source>
        <dbReference type="Proteomes" id="UP001500416"/>
    </source>
</evidence>
<dbReference type="RefSeq" id="WP_343933916.1">
    <property type="nucleotide sequence ID" value="NZ_BAAABU010000004.1"/>
</dbReference>